<dbReference type="AlphaFoldDB" id="A0A1T3NJ92"/>
<dbReference type="EMBL" id="MWQN01000005">
    <property type="protein sequence ID" value="OPC76691.1"/>
    <property type="molecule type" value="Genomic_DNA"/>
</dbReference>
<evidence type="ECO:0000313" key="2">
    <source>
        <dbReference type="Proteomes" id="UP000190037"/>
    </source>
</evidence>
<organism evidence="1 2">
    <name type="scientific">Embleya scabrispora</name>
    <dbReference type="NCBI Taxonomy" id="159449"/>
    <lineage>
        <taxon>Bacteria</taxon>
        <taxon>Bacillati</taxon>
        <taxon>Actinomycetota</taxon>
        <taxon>Actinomycetes</taxon>
        <taxon>Kitasatosporales</taxon>
        <taxon>Streptomycetaceae</taxon>
        <taxon>Embleya</taxon>
    </lineage>
</organism>
<comment type="caution">
    <text evidence="1">The sequence shown here is derived from an EMBL/GenBank/DDBJ whole genome shotgun (WGS) entry which is preliminary data.</text>
</comment>
<dbReference type="Proteomes" id="UP000190037">
    <property type="component" value="Unassembled WGS sequence"/>
</dbReference>
<accession>A0A1T3NJ92</accession>
<name>A0A1T3NJ92_9ACTN</name>
<reference evidence="1 2" key="1">
    <citation type="submission" date="2017-03" db="EMBL/GenBank/DDBJ databases">
        <title>Draft genome sequence of Streptomyces scabrisporus NF3, endophyte isolated from Amphipterygium adstringens.</title>
        <authorList>
            <person name="Vazquez M."/>
            <person name="Ceapa C.D."/>
            <person name="Rodriguez Luna D."/>
            <person name="Sanchez Esquivel S."/>
        </authorList>
    </citation>
    <scope>NUCLEOTIDE SEQUENCE [LARGE SCALE GENOMIC DNA]</scope>
    <source>
        <strain evidence="1 2">NF3</strain>
    </source>
</reference>
<sequence length="146" mass="15778">MAPYFVSGCYGASPGTVRLQDGIEFRHPDTQRQDNERFAVPARSLLSCEEFVLLACDYCLIGGYEKQRPRRALLRHGLAHGSYDGEVVLALGGGLEAGAMGAGGFGSAGDDYVLGTKRMQVREKASVPQCLQHMDRDIGMVTQPAL</sequence>
<proteinExistence type="predicted"/>
<gene>
    <name evidence="1" type="ORF">B4N89_45210</name>
</gene>
<keyword evidence="2" id="KW-1185">Reference proteome</keyword>
<evidence type="ECO:0000313" key="1">
    <source>
        <dbReference type="EMBL" id="OPC76691.1"/>
    </source>
</evidence>
<protein>
    <submittedName>
        <fullName evidence="1">Uncharacterized protein</fullName>
    </submittedName>
</protein>